<evidence type="ECO:0000259" key="2">
    <source>
        <dbReference type="SMART" id="SM00583"/>
    </source>
</evidence>
<dbReference type="eggNOG" id="ENOG502THYS">
    <property type="taxonomic scope" value="Eukaryota"/>
</dbReference>
<organism evidence="4">
    <name type="scientific">Caenorhabditis brenneri</name>
    <name type="common">Nematode worm</name>
    <dbReference type="NCBI Taxonomy" id="135651"/>
    <lineage>
        <taxon>Eukaryota</taxon>
        <taxon>Metazoa</taxon>
        <taxon>Ecdysozoa</taxon>
        <taxon>Nematoda</taxon>
        <taxon>Chromadorea</taxon>
        <taxon>Rhabditida</taxon>
        <taxon>Rhabditina</taxon>
        <taxon>Rhabditomorpha</taxon>
        <taxon>Rhabditoidea</taxon>
        <taxon>Rhabditidae</taxon>
        <taxon>Peloderinae</taxon>
        <taxon>Caenorhabditis</taxon>
    </lineage>
</organism>
<dbReference type="SMART" id="SM00583">
    <property type="entry name" value="SPK"/>
    <property type="match status" value="2"/>
</dbReference>
<evidence type="ECO:0000313" key="4">
    <source>
        <dbReference type="Proteomes" id="UP000008068"/>
    </source>
</evidence>
<feature type="region of interest" description="Disordered" evidence="1">
    <location>
        <begin position="155"/>
        <end position="293"/>
    </location>
</feature>
<sequence length="685" mass="80383">MSHRKRSQSVRNPSTREYDINCQKVDDHNIWLFVSSRIHQPFDAPTDRNGIRVFRETYEMWEDFVFLYDAKKSPEYYAQRFDKVLAHQIENAPFDDLEKLNLHWALGVPISREFLDKVEKSHNVKCDKQWYVSSYTGMNTCEEWPEGSDIVLNPYEDYKDVPTGPGARIPGYQKQKALERERHAIRSRPNIYISTPPSDPRSQSSLPGPSSKSRTLSVSRKREFSSRAPSTSRHREHSRLPKHSRRYSPSPIRVKSIQPSPSIKKRSQSARKSSSKRRTSQRPIDDSDDDDNGILDEIAGKMWQFLDQEMRDPITKQAQPMTVSPSTWSKFINQENLRKSYHHVHQKYLSKLAPNLHRTSFSLQTKIELYWALHIVVDKEFLKILEEKYDLTMDRKGIVLVYSEKSAPVEDCVAEMESPNRLEGGGQSLHEWKNNEDTSSEVNEEDDMMSLKLESQTSRLTTSRCEPFTLRDRSIALREKTVPQSHIYLGEPTLDGPFYDQFENSRRSIRPFTSEEELDMWKHVRRETRAPSIDQLRKVHLNTQFWNVFKSADAWRTRPVHCYMNHFRTNLLRDVANSPFSRNARLELYFVLDCPVDKTFIQTMEKTHVCQIDNEGRLSSFAKKNVHEQRVWWPSPELMWEYILDECTDSQGNIVTSNIDTTHLDFWEKLNTEMNLKKSAQDVKH</sequence>
<reference evidence="4" key="1">
    <citation type="submission" date="2011-07" db="EMBL/GenBank/DDBJ databases">
        <authorList>
            <consortium name="Caenorhabditis brenneri Sequencing and Analysis Consortium"/>
            <person name="Wilson R.K."/>
        </authorList>
    </citation>
    <scope>NUCLEOTIDE SEQUENCE [LARGE SCALE GENOMIC DNA]</scope>
    <source>
        <strain evidence="4">PB2801</strain>
    </source>
</reference>
<dbReference type="EMBL" id="GL380577">
    <property type="protein sequence ID" value="EGT57816.1"/>
    <property type="molecule type" value="Genomic_DNA"/>
</dbReference>
<dbReference type="Pfam" id="PF04435">
    <property type="entry name" value="SPK"/>
    <property type="match status" value="3"/>
</dbReference>
<name>G0PIK2_CAEBE</name>
<proteinExistence type="predicted"/>
<dbReference type="InterPro" id="IPR053367">
    <property type="entry name" value="G-alpha_activating_GEF"/>
</dbReference>
<evidence type="ECO:0000256" key="1">
    <source>
        <dbReference type="SAM" id="MobiDB-lite"/>
    </source>
</evidence>
<dbReference type="AlphaFoldDB" id="G0PIK2"/>
<feature type="compositionally biased region" description="Low complexity" evidence="1">
    <location>
        <begin position="200"/>
        <end position="213"/>
    </location>
</feature>
<dbReference type="OrthoDB" id="5875512at2759"/>
<dbReference type="PANTHER" id="PTHR38627:SF1">
    <property type="entry name" value="G-PROTEIN ALPHA SUBUNIT ACTIVATING PROTEIN GBAS-1-RELATED"/>
    <property type="match status" value="1"/>
</dbReference>
<feature type="domain" description="SPK" evidence="2">
    <location>
        <begin position="516"/>
        <end position="627"/>
    </location>
</feature>
<dbReference type="Proteomes" id="UP000008068">
    <property type="component" value="Unassembled WGS sequence"/>
</dbReference>
<feature type="domain" description="SPK" evidence="2">
    <location>
        <begin position="298"/>
        <end position="411"/>
    </location>
</feature>
<dbReference type="HOGENOM" id="CLU_013371_0_0_1"/>
<keyword evidence="4" id="KW-1185">Reference proteome</keyword>
<dbReference type="InterPro" id="IPR006570">
    <property type="entry name" value="SPK_dom"/>
</dbReference>
<feature type="compositionally biased region" description="Basic residues" evidence="1">
    <location>
        <begin position="263"/>
        <end position="280"/>
    </location>
</feature>
<gene>
    <name evidence="3" type="ORF">CAEBREN_30304</name>
</gene>
<dbReference type="PANTHER" id="PTHR38627">
    <property type="entry name" value="GA BINDING AND ACTIVATING AND SPK (SPK) DOMAIN CONTAINING-RELATED"/>
    <property type="match status" value="1"/>
</dbReference>
<feature type="non-terminal residue" evidence="3">
    <location>
        <position position="685"/>
    </location>
</feature>
<feature type="compositionally biased region" description="Basic residues" evidence="1">
    <location>
        <begin position="232"/>
        <end position="246"/>
    </location>
</feature>
<evidence type="ECO:0000313" key="3">
    <source>
        <dbReference type="EMBL" id="EGT57816.1"/>
    </source>
</evidence>
<feature type="compositionally biased region" description="Acidic residues" evidence="1">
    <location>
        <begin position="438"/>
        <end position="448"/>
    </location>
</feature>
<accession>G0PIK2</accession>
<dbReference type="InParanoid" id="G0PIK2"/>
<feature type="region of interest" description="Disordered" evidence="1">
    <location>
        <begin position="419"/>
        <end position="448"/>
    </location>
</feature>
<protein>
    <recommendedName>
        <fullName evidence="2">SPK domain-containing protein</fullName>
    </recommendedName>
</protein>